<protein>
    <submittedName>
        <fullName evidence="1">Uncharacterized protein</fullName>
    </submittedName>
</protein>
<reference evidence="1 2" key="1">
    <citation type="submission" date="2022-10" db="EMBL/GenBank/DDBJ databases">
        <title>Alteromonas sp. chi3 Genome sequencing.</title>
        <authorList>
            <person name="Park S."/>
        </authorList>
    </citation>
    <scope>NUCLEOTIDE SEQUENCE [LARGE SCALE GENOMIC DNA]</scope>
    <source>
        <strain evidence="2">chi3</strain>
    </source>
</reference>
<dbReference type="Proteomes" id="UP001218788">
    <property type="component" value="Unassembled WGS sequence"/>
</dbReference>
<proteinExistence type="predicted"/>
<name>A0ABT5L9X6_9ALTE</name>
<sequence length="66" mass="7201">MSDVSEAVDDVISVLEAKFSSSDDCMEKVLKTLMFATTNALLATENEECGIVFNGYKSTFSIEPVE</sequence>
<organism evidence="1 2">
    <name type="scientific">Alteromonas gilva</name>
    <dbReference type="NCBI Taxonomy" id="2987522"/>
    <lineage>
        <taxon>Bacteria</taxon>
        <taxon>Pseudomonadati</taxon>
        <taxon>Pseudomonadota</taxon>
        <taxon>Gammaproteobacteria</taxon>
        <taxon>Alteromonadales</taxon>
        <taxon>Alteromonadaceae</taxon>
        <taxon>Alteromonas/Salinimonas group</taxon>
        <taxon>Alteromonas</taxon>
    </lineage>
</organism>
<accession>A0ABT5L9X6</accession>
<evidence type="ECO:0000313" key="1">
    <source>
        <dbReference type="EMBL" id="MDC8832913.1"/>
    </source>
</evidence>
<keyword evidence="2" id="KW-1185">Reference proteome</keyword>
<dbReference type="RefSeq" id="WP_273642812.1">
    <property type="nucleotide sequence ID" value="NZ_JAQQXP010000004.1"/>
</dbReference>
<dbReference type="EMBL" id="JAQQXP010000004">
    <property type="protein sequence ID" value="MDC8832913.1"/>
    <property type="molecule type" value="Genomic_DNA"/>
</dbReference>
<comment type="caution">
    <text evidence="1">The sequence shown here is derived from an EMBL/GenBank/DDBJ whole genome shotgun (WGS) entry which is preliminary data.</text>
</comment>
<evidence type="ECO:0000313" key="2">
    <source>
        <dbReference type="Proteomes" id="UP001218788"/>
    </source>
</evidence>
<gene>
    <name evidence="1" type="ORF">OIK42_19340</name>
</gene>